<dbReference type="GO" id="GO:0006281">
    <property type="term" value="P:DNA repair"/>
    <property type="evidence" value="ECO:0007669"/>
    <property type="project" value="TreeGrafter"/>
</dbReference>
<reference evidence="12 13" key="1">
    <citation type="submission" date="2014-04" db="EMBL/GenBank/DDBJ databases">
        <authorList>
            <consortium name="DOE Joint Genome Institute"/>
            <person name="Kuo A."/>
            <person name="Martino E."/>
            <person name="Perotto S."/>
            <person name="Kohler A."/>
            <person name="Nagy L.G."/>
            <person name="Floudas D."/>
            <person name="Copeland A."/>
            <person name="Barry K.W."/>
            <person name="Cichocki N."/>
            <person name="Veneault-Fourrey C."/>
            <person name="LaButti K."/>
            <person name="Lindquist E.A."/>
            <person name="Lipzen A."/>
            <person name="Lundell T."/>
            <person name="Morin E."/>
            <person name="Murat C."/>
            <person name="Sun H."/>
            <person name="Tunlid A."/>
            <person name="Henrissat B."/>
            <person name="Grigoriev I.V."/>
            <person name="Hibbett D.S."/>
            <person name="Martin F."/>
            <person name="Nordberg H.P."/>
            <person name="Cantor M.N."/>
            <person name="Hua S.X."/>
        </authorList>
    </citation>
    <scope>NUCLEOTIDE SEQUENCE [LARGE SCALE GENOMIC DNA]</scope>
    <source>
        <strain evidence="12 13">Zn</strain>
    </source>
</reference>
<proteinExistence type="inferred from homology"/>
<dbReference type="PROSITE" id="PS00518">
    <property type="entry name" value="ZF_RING_1"/>
    <property type="match status" value="1"/>
</dbReference>
<keyword evidence="7" id="KW-0862">Zinc</keyword>
<evidence type="ECO:0000256" key="8">
    <source>
        <dbReference type="ARBA" id="ARBA00022840"/>
    </source>
</evidence>
<dbReference type="SMART" id="SM00487">
    <property type="entry name" value="DEXDc"/>
    <property type="match status" value="1"/>
</dbReference>
<dbReference type="PROSITE" id="PS51194">
    <property type="entry name" value="HELICASE_CTER"/>
    <property type="match status" value="1"/>
</dbReference>
<dbReference type="EMBL" id="KN832871">
    <property type="protein sequence ID" value="KIN06480.1"/>
    <property type="molecule type" value="Genomic_DNA"/>
</dbReference>
<evidence type="ECO:0000256" key="1">
    <source>
        <dbReference type="ARBA" id="ARBA00022603"/>
    </source>
</evidence>
<feature type="coiled-coil region" evidence="10">
    <location>
        <begin position="1593"/>
        <end position="1620"/>
    </location>
</feature>
<dbReference type="SUPFAM" id="SSF52540">
    <property type="entry name" value="P-loop containing nucleoside triphosphate hydrolases"/>
    <property type="match status" value="2"/>
</dbReference>
<keyword evidence="8" id="KW-0067">ATP-binding</keyword>
<dbReference type="CDD" id="cd18793">
    <property type="entry name" value="SF2_C_SNF"/>
    <property type="match status" value="1"/>
</dbReference>
<dbReference type="InterPro" id="IPR049730">
    <property type="entry name" value="SNF2/RAD54-like_C"/>
</dbReference>
<dbReference type="SUPFAM" id="SSF53335">
    <property type="entry name" value="S-adenosyl-L-methionine-dependent methyltransferases"/>
    <property type="match status" value="1"/>
</dbReference>
<dbReference type="PROSITE" id="PS51679">
    <property type="entry name" value="SAM_MT_C5"/>
    <property type="match status" value="1"/>
</dbReference>
<dbReference type="GO" id="GO:0005524">
    <property type="term" value="F:ATP binding"/>
    <property type="evidence" value="ECO:0007669"/>
    <property type="project" value="UniProtKB-KW"/>
</dbReference>
<reference evidence="13" key="2">
    <citation type="submission" date="2015-01" db="EMBL/GenBank/DDBJ databases">
        <title>Evolutionary Origins and Diversification of the Mycorrhizal Mutualists.</title>
        <authorList>
            <consortium name="DOE Joint Genome Institute"/>
            <consortium name="Mycorrhizal Genomics Consortium"/>
            <person name="Kohler A."/>
            <person name="Kuo A."/>
            <person name="Nagy L.G."/>
            <person name="Floudas D."/>
            <person name="Copeland A."/>
            <person name="Barry K.W."/>
            <person name="Cichocki N."/>
            <person name="Veneault-Fourrey C."/>
            <person name="LaButti K."/>
            <person name="Lindquist E.A."/>
            <person name="Lipzen A."/>
            <person name="Lundell T."/>
            <person name="Morin E."/>
            <person name="Murat C."/>
            <person name="Riley R."/>
            <person name="Ohm R."/>
            <person name="Sun H."/>
            <person name="Tunlid A."/>
            <person name="Henrissat B."/>
            <person name="Grigoriev I.V."/>
            <person name="Hibbett D.S."/>
            <person name="Martin F."/>
        </authorList>
    </citation>
    <scope>NUCLEOTIDE SEQUENCE [LARGE SCALE GENOMIC DNA]</scope>
    <source>
        <strain evidence="13">Zn</strain>
    </source>
</reference>
<dbReference type="PANTHER" id="PTHR45626:SF26">
    <property type="entry name" value="FAMILY HELICASE, PUTATIVE (AFU_ORTHOLOGUE AFUA_2G09120)-RELATED"/>
    <property type="match status" value="1"/>
</dbReference>
<keyword evidence="3" id="KW-0479">Metal-binding</keyword>
<dbReference type="GO" id="GO:0016787">
    <property type="term" value="F:hydrolase activity"/>
    <property type="evidence" value="ECO:0007669"/>
    <property type="project" value="UniProtKB-KW"/>
</dbReference>
<dbReference type="OrthoDB" id="423221at2759"/>
<dbReference type="GO" id="GO:0005634">
    <property type="term" value="C:nucleus"/>
    <property type="evidence" value="ECO:0007669"/>
    <property type="project" value="TreeGrafter"/>
</dbReference>
<dbReference type="STRING" id="913774.A0A0C3HTY3"/>
<dbReference type="InterPro" id="IPR027417">
    <property type="entry name" value="P-loop_NTPase"/>
</dbReference>
<comment type="similarity">
    <text evidence="9">Belongs to the class I-like SAM-binding methyltransferase superfamily. C5-methyltransferase family.</text>
</comment>
<dbReference type="InterPro" id="IPR038718">
    <property type="entry name" value="SNF2-like_sf"/>
</dbReference>
<sequence length="1966" mass="222048">MIPAPRAAIKTSDSYRYGIGYNDELPPLSTVKEWFQDLTKEAVRLGLLDAAKHLNKRPLRVATMCSGTESPLLALRHISKNLCGQNSFSFELDHLFSAEIVPYKQAFIERNFKPPVIFADITEFTTAYGAKAIVPSDLDLLMAGFVCSDYSMLNNARKGLEDRGESGDTFYAIKDYAQENKPKIIILENVVSVPWTDKKAKSKERGLDVHFEEIGYSSRHLILDTKEFYVPQTRRRGYLIAIHRASFTGTAAELMKQLDNWAVLVKKLKRHASVPAERLLLKSDDPKVKFGQVDDFDQKKTVISWDRCARGHEMYREAHKLGQDHPVTNWAAGGFKKLPDHYKLVKGATERVCDTIDISHLRCIRRGFDDRYWNRDLELSQNVYRITDTTLSGIMPCITPTGFPFSTVRGCGLTGYESLKFQAMDADTLDVTNLSQGDLRNLAGNAMTSTVVGAVISAGLIAFHKILDKGTGVESKENSGLTDLDTSNELLLMKYNPENHRKLPVRDAVRWASESRRLCYCEGRTELTTNKLQECVMCGHTTCISCGGNPKHLYSRKGKHLPTSRIQPFKFEAEIKKYIPMSICFNINQSSPSVVQLMQQMEGNRPNDIKKETWTLTIQAIKDALCSKVYFREIIRGESWHIHFSSSLNNKSGARLELVITDHNVEWYLYATASSAEPLGSRLRKFVEKYPCARMLPVGDDITKGDWELYMPELKLVNATIKGHGNPVESYNTQIGLEDVSEVCISNKCSVVISEIDLGLFDQDISGEYEHSPVCGQAYSSLHVKLSTKGSSRPTFLFFDHEKLLRNPKEDSFIFTDDIRRLDYGEYRRTFGRLSPEHHPSGNEWEASESSSVEQKVTIYRDGYWLKCSEISMDQLTQPKVQYQRLIETTPELKVILCHSQQAIFTCTAEVTCEFSDRWVYDVWTELDKSSEEVFFKEFRWLLEQGHRIFDHCAGTSKWHPVKAPKYLCSPCAPKAPKVLWTCAGNNKLAPFEDPSDARDYEHALKDRPVPLTVRYLIDKPANIEIKVGMDPITLVHRAWSQLALTGKTENISLSWRLIADDNSLSKPIFGAFTLLDSQNEQPAENPPGIIAHQLRPEQLRNLSWAINQESGLGSFTEEEIVEDRITHINYRAEGKAARKVPVTGGVLAHEVGFGKTLVMLALIDAQFQQAKARESEVVTGSIPIKATMVLCPSHLTGQWRKEVRKFLPNYKDYVLRIDSFQDLKSFTIQDFQDAKIIIVNRELLNTELYAMAVARFAGMVELDTGASQRPFRCWYAKALQRIAHNLEALRAQPHTFAEYVSNQFEQDKMAAQSTQAVIPSKRLTGAAYMNKSSKAATKGSTGKRKRSTKAPTLKRRIDTFNLKKVTKSRDVSKVTGPILELFSFARVVVDEYTYLGNDPKTDLKQAATILQSIKARHKWLLSGTPAISDFHDVQKMAEFIGINLGAKDYTLMKRDVLNREVRDMTRTEKFLMYRDSPSPAWQQHRHERAQDFLNHFVRKDIAQIGPIETIENLVLIEHPAAAKAVYYELSQFLTDSGFDLTKRVKSENHKSQMINDALFKCQDVEEILLLRAASAHSDIVKDTTLEDSELCQKVVKIRKEQYLEKKDELEEAYKLARRIKLVDKSSAGFYEGFIEIVTNNILGDKETSDEIGNFILQADKEPVDPPSDAEKRPTLRQISTSMGTMFNKLVGLRRYWRFAETICYLQSAQANIGLQCSKCGKKGLPIGNLTVLGQCGHLVCSGCLPASYKHCSEPKCLVRNTQSSRISASAFISGGSSDATSKRSKIDHVVNLIDIIPSVDKVIVFVQFPKLLKEVQEALEAKNITVCELSSSNRPTDVLEMFENEASERVLILNIGDASASGSNLTVANHVIFVAPYHTKGSNSQYTYDAAMTQAIGRARRFGQQKTVYIYHFLVKGTVDIDIMEFRTSRIVKQTGHDGGALVQGDREESEFGTPFYQYVSRDDD</sequence>
<dbReference type="GO" id="GO:0008270">
    <property type="term" value="F:zinc ion binding"/>
    <property type="evidence" value="ECO:0007669"/>
    <property type="project" value="UniProtKB-KW"/>
</dbReference>
<dbReference type="HOGENOM" id="CLU_000796_0_0_1"/>
<dbReference type="Proteomes" id="UP000054321">
    <property type="component" value="Unassembled WGS sequence"/>
</dbReference>
<dbReference type="Gene3D" id="3.40.50.10810">
    <property type="entry name" value="Tandem AAA-ATPase domain"/>
    <property type="match status" value="2"/>
</dbReference>
<feature type="active site" evidence="9">
    <location>
        <position position="147"/>
    </location>
</feature>
<name>A0A0C3HTY3_OIDMZ</name>
<dbReference type="Pfam" id="PF00145">
    <property type="entry name" value="DNA_methylase"/>
    <property type="match status" value="1"/>
</dbReference>
<evidence type="ECO:0000256" key="2">
    <source>
        <dbReference type="ARBA" id="ARBA00022679"/>
    </source>
</evidence>
<evidence type="ECO:0000313" key="12">
    <source>
        <dbReference type="EMBL" id="KIN06480.1"/>
    </source>
</evidence>
<keyword evidence="9" id="KW-0949">S-adenosyl-L-methionine</keyword>
<dbReference type="Pfam" id="PF00271">
    <property type="entry name" value="Helicase_C"/>
    <property type="match status" value="1"/>
</dbReference>
<keyword evidence="4" id="KW-0547">Nucleotide-binding</keyword>
<evidence type="ECO:0000313" key="13">
    <source>
        <dbReference type="Proteomes" id="UP000054321"/>
    </source>
</evidence>
<dbReference type="GO" id="GO:0008094">
    <property type="term" value="F:ATP-dependent activity, acting on DNA"/>
    <property type="evidence" value="ECO:0007669"/>
    <property type="project" value="TreeGrafter"/>
</dbReference>
<dbReference type="InterPro" id="IPR000330">
    <property type="entry name" value="SNF2_N"/>
</dbReference>
<dbReference type="InterPro" id="IPR029063">
    <property type="entry name" value="SAM-dependent_MTases_sf"/>
</dbReference>
<dbReference type="InterPro" id="IPR014001">
    <property type="entry name" value="Helicase_ATP-bd"/>
</dbReference>
<keyword evidence="13" id="KW-1185">Reference proteome</keyword>
<evidence type="ECO:0000256" key="10">
    <source>
        <dbReference type="SAM" id="Coils"/>
    </source>
</evidence>
<gene>
    <name evidence="12" type="ORF">OIDMADRAFT_114415</name>
</gene>
<keyword evidence="1 9" id="KW-0489">Methyltransferase</keyword>
<dbReference type="Gene3D" id="3.40.50.300">
    <property type="entry name" value="P-loop containing nucleotide triphosphate hydrolases"/>
    <property type="match status" value="1"/>
</dbReference>
<dbReference type="Gene3D" id="3.40.50.150">
    <property type="entry name" value="Vaccinia Virus protein VP39"/>
    <property type="match status" value="1"/>
</dbReference>
<evidence type="ECO:0000256" key="4">
    <source>
        <dbReference type="ARBA" id="ARBA00022741"/>
    </source>
</evidence>
<dbReference type="InterPro" id="IPR050628">
    <property type="entry name" value="SNF2_RAD54_helicase_TF"/>
</dbReference>
<organism evidence="12 13">
    <name type="scientific">Oidiodendron maius (strain Zn)</name>
    <dbReference type="NCBI Taxonomy" id="913774"/>
    <lineage>
        <taxon>Eukaryota</taxon>
        <taxon>Fungi</taxon>
        <taxon>Dikarya</taxon>
        <taxon>Ascomycota</taxon>
        <taxon>Pezizomycotina</taxon>
        <taxon>Leotiomycetes</taxon>
        <taxon>Leotiomycetes incertae sedis</taxon>
        <taxon>Myxotrichaceae</taxon>
        <taxon>Oidiodendron</taxon>
    </lineage>
</organism>
<keyword evidence="2 9" id="KW-0808">Transferase</keyword>
<keyword evidence="5" id="KW-0863">Zinc-finger</keyword>
<dbReference type="PANTHER" id="PTHR45626">
    <property type="entry name" value="TRANSCRIPTION TERMINATION FACTOR 2-RELATED"/>
    <property type="match status" value="1"/>
</dbReference>
<dbReference type="GO" id="GO:0032259">
    <property type="term" value="P:methylation"/>
    <property type="evidence" value="ECO:0007669"/>
    <property type="project" value="UniProtKB-KW"/>
</dbReference>
<dbReference type="Pfam" id="PF00176">
    <property type="entry name" value="SNF2-rel_dom"/>
    <property type="match status" value="1"/>
</dbReference>
<feature type="domain" description="Helicase C-terminal" evidence="11">
    <location>
        <begin position="1792"/>
        <end position="1951"/>
    </location>
</feature>
<dbReference type="InterPro" id="IPR017907">
    <property type="entry name" value="Znf_RING_CS"/>
</dbReference>
<evidence type="ECO:0000259" key="11">
    <source>
        <dbReference type="PROSITE" id="PS51194"/>
    </source>
</evidence>
<keyword evidence="6" id="KW-0378">Hydrolase</keyword>
<evidence type="ECO:0000256" key="9">
    <source>
        <dbReference type="PROSITE-ProRule" id="PRU01016"/>
    </source>
</evidence>
<keyword evidence="10" id="KW-0175">Coiled coil</keyword>
<evidence type="ECO:0000256" key="5">
    <source>
        <dbReference type="ARBA" id="ARBA00022771"/>
    </source>
</evidence>
<evidence type="ECO:0000256" key="6">
    <source>
        <dbReference type="ARBA" id="ARBA00022801"/>
    </source>
</evidence>
<dbReference type="InParanoid" id="A0A0C3HTY3"/>
<dbReference type="InterPro" id="IPR001525">
    <property type="entry name" value="C5_MeTfrase"/>
</dbReference>
<dbReference type="InterPro" id="IPR001650">
    <property type="entry name" value="Helicase_C-like"/>
</dbReference>
<dbReference type="GO" id="GO:0008168">
    <property type="term" value="F:methyltransferase activity"/>
    <property type="evidence" value="ECO:0007669"/>
    <property type="project" value="UniProtKB-KW"/>
</dbReference>
<evidence type="ECO:0000256" key="7">
    <source>
        <dbReference type="ARBA" id="ARBA00022833"/>
    </source>
</evidence>
<accession>A0A0C3HTY3</accession>
<protein>
    <recommendedName>
        <fullName evidence="11">Helicase C-terminal domain-containing protein</fullName>
    </recommendedName>
</protein>
<evidence type="ECO:0000256" key="3">
    <source>
        <dbReference type="ARBA" id="ARBA00022723"/>
    </source>
</evidence>